<name>A0ACB8U8N6_9APHY</name>
<evidence type="ECO:0000313" key="1">
    <source>
        <dbReference type="EMBL" id="KAI0090678.1"/>
    </source>
</evidence>
<proteinExistence type="predicted"/>
<comment type="caution">
    <text evidence="1">The sequence shown here is derived from an EMBL/GenBank/DDBJ whole genome shotgun (WGS) entry which is preliminary data.</text>
</comment>
<accession>A0ACB8U8N6</accession>
<reference evidence="1" key="1">
    <citation type="journal article" date="2021" name="Environ. Microbiol.">
        <title>Gene family expansions and transcriptome signatures uncover fungal adaptations to wood decay.</title>
        <authorList>
            <person name="Hage H."/>
            <person name="Miyauchi S."/>
            <person name="Viragh M."/>
            <person name="Drula E."/>
            <person name="Min B."/>
            <person name="Chaduli D."/>
            <person name="Navarro D."/>
            <person name="Favel A."/>
            <person name="Norest M."/>
            <person name="Lesage-Meessen L."/>
            <person name="Balint B."/>
            <person name="Merenyi Z."/>
            <person name="de Eugenio L."/>
            <person name="Morin E."/>
            <person name="Martinez A.T."/>
            <person name="Baldrian P."/>
            <person name="Stursova M."/>
            <person name="Martinez M.J."/>
            <person name="Novotny C."/>
            <person name="Magnuson J.K."/>
            <person name="Spatafora J.W."/>
            <person name="Maurice S."/>
            <person name="Pangilinan J."/>
            <person name="Andreopoulos W."/>
            <person name="LaButti K."/>
            <person name="Hundley H."/>
            <person name="Na H."/>
            <person name="Kuo A."/>
            <person name="Barry K."/>
            <person name="Lipzen A."/>
            <person name="Henrissat B."/>
            <person name="Riley R."/>
            <person name="Ahrendt S."/>
            <person name="Nagy L.G."/>
            <person name="Grigoriev I.V."/>
            <person name="Martin F."/>
            <person name="Rosso M.N."/>
        </authorList>
    </citation>
    <scope>NUCLEOTIDE SEQUENCE</scope>
    <source>
        <strain evidence="1">CBS 384.51</strain>
    </source>
</reference>
<gene>
    <name evidence="1" type="ORF">BDY19DRAFT_727773</name>
</gene>
<keyword evidence="2" id="KW-1185">Reference proteome</keyword>
<dbReference type="EMBL" id="MU274907">
    <property type="protein sequence ID" value="KAI0090678.1"/>
    <property type="molecule type" value="Genomic_DNA"/>
</dbReference>
<dbReference type="Proteomes" id="UP001055072">
    <property type="component" value="Unassembled WGS sequence"/>
</dbReference>
<organism evidence="1 2">
    <name type="scientific">Irpex rosettiformis</name>
    <dbReference type="NCBI Taxonomy" id="378272"/>
    <lineage>
        <taxon>Eukaryota</taxon>
        <taxon>Fungi</taxon>
        <taxon>Dikarya</taxon>
        <taxon>Basidiomycota</taxon>
        <taxon>Agaricomycotina</taxon>
        <taxon>Agaricomycetes</taxon>
        <taxon>Polyporales</taxon>
        <taxon>Irpicaceae</taxon>
        <taxon>Irpex</taxon>
    </lineage>
</organism>
<sequence>MRIREYVIANSYVQPGLSDDPLDYVARYCQYFDWIIVTSFPAQALGSAAEPSLIIWKILSLYLWCQREPQIYTSMDYQSELLSMKLTSAPLSPLVGQFILSGNFWAVHTSCPHSLAVSFTRMSTPNPSPQSELILLICGLYPARRPQWC</sequence>
<protein>
    <submittedName>
        <fullName evidence="1">Uncharacterized protein</fullName>
    </submittedName>
</protein>
<evidence type="ECO:0000313" key="2">
    <source>
        <dbReference type="Proteomes" id="UP001055072"/>
    </source>
</evidence>